<dbReference type="NCBIfam" id="NF047398">
    <property type="entry name" value="AAA_KGGVGR"/>
    <property type="match status" value="1"/>
</dbReference>
<dbReference type="InterPro" id="IPR050625">
    <property type="entry name" value="ParA/MinD_ATPase"/>
</dbReference>
<dbReference type="InterPro" id="IPR033756">
    <property type="entry name" value="YlxH/NBP35"/>
</dbReference>
<dbReference type="Gene3D" id="3.40.50.300">
    <property type="entry name" value="P-loop containing nucleotide triphosphate hydrolases"/>
    <property type="match status" value="1"/>
</dbReference>
<sequence>MTFDDVLPTLVRLCEGAPGFVELKRCCVVRDLRGRVRLVIDPDPAKPKFDMNSLEAALNRALGSYFAPPIWSTSSEKKDEARLARMIFGDSRGAPWSSTYDDPLTGVMSVATKANWHKYERRLSKQEWLEPAIARPPWDIGRGPGIVTFYSFKGGVGRTTALVACAWQLARQGKRVVVLDLDLEAPGVGVLLGVNAKRGLIDLIVDHLASGDVDLSDAVADAAALDREAPLVHVVPAGRLGPGYLEKLARLDFAGGRPGDDEDRSMSPLEHAMRAILMKLRSLRPDYVLIDARAGLHDLAGLSLHRFAHVDVLCGRANEQTFQGLELSLDMLVRRKGLKNLECLVVQTMVSPEGLPDAVAEEEEFLERSYDWFRKHVYTEPRALAIAKGDKGPHRPVVLRYDSMLERFATLTSIERAFFAPWYETLLEHVLACLKRREGGS</sequence>
<dbReference type="PANTHER" id="PTHR43384:SF6">
    <property type="entry name" value="SEPTUM SITE-DETERMINING PROTEIN MIND HOMOLOG, CHLOROPLASTIC"/>
    <property type="match status" value="1"/>
</dbReference>
<keyword evidence="4" id="KW-1185">Reference proteome</keyword>
<evidence type="ECO:0000313" key="3">
    <source>
        <dbReference type="EMBL" id="MDC0742205.1"/>
    </source>
</evidence>
<keyword evidence="2" id="KW-0067">ATP-binding</keyword>
<organism evidence="3 4">
    <name type="scientific">Polyangium mundeleinium</name>
    <dbReference type="NCBI Taxonomy" id="2995306"/>
    <lineage>
        <taxon>Bacteria</taxon>
        <taxon>Pseudomonadati</taxon>
        <taxon>Myxococcota</taxon>
        <taxon>Polyangia</taxon>
        <taxon>Polyangiales</taxon>
        <taxon>Polyangiaceae</taxon>
        <taxon>Polyangium</taxon>
    </lineage>
</organism>
<comment type="caution">
    <text evidence="3">The sequence shown here is derived from an EMBL/GenBank/DDBJ whole genome shotgun (WGS) entry which is preliminary data.</text>
</comment>
<dbReference type="RefSeq" id="WP_271917542.1">
    <property type="nucleotide sequence ID" value="NZ_JAQNDO010000001.1"/>
</dbReference>
<evidence type="ECO:0000256" key="2">
    <source>
        <dbReference type="ARBA" id="ARBA00022840"/>
    </source>
</evidence>
<protein>
    <submittedName>
        <fullName evidence="3">AAA family ATPase</fullName>
    </submittedName>
</protein>
<name>A0ABT5EK44_9BACT</name>
<accession>A0ABT5EK44</accession>
<dbReference type="Pfam" id="PF10609">
    <property type="entry name" value="ParA"/>
    <property type="match status" value="1"/>
</dbReference>
<dbReference type="EMBL" id="JAQNDO010000001">
    <property type="protein sequence ID" value="MDC0742205.1"/>
    <property type="molecule type" value="Genomic_DNA"/>
</dbReference>
<dbReference type="PANTHER" id="PTHR43384">
    <property type="entry name" value="SEPTUM SITE-DETERMINING PROTEIN MIND HOMOLOG, CHLOROPLASTIC-RELATED"/>
    <property type="match status" value="1"/>
</dbReference>
<dbReference type="InterPro" id="IPR027417">
    <property type="entry name" value="P-loop_NTPase"/>
</dbReference>
<evidence type="ECO:0000313" key="4">
    <source>
        <dbReference type="Proteomes" id="UP001221411"/>
    </source>
</evidence>
<dbReference type="SUPFAM" id="SSF52540">
    <property type="entry name" value="P-loop containing nucleoside triphosphate hydrolases"/>
    <property type="match status" value="1"/>
</dbReference>
<evidence type="ECO:0000256" key="1">
    <source>
        <dbReference type="ARBA" id="ARBA00022741"/>
    </source>
</evidence>
<keyword evidence="1" id="KW-0547">Nucleotide-binding</keyword>
<reference evidence="3 4" key="1">
    <citation type="submission" date="2022-11" db="EMBL/GenBank/DDBJ databases">
        <title>Minimal conservation of predation-associated metabolite biosynthetic gene clusters underscores biosynthetic potential of Myxococcota including descriptions for ten novel species: Archangium lansinium sp. nov., Myxococcus landrumus sp. nov., Nannocystis bai.</title>
        <authorList>
            <person name="Ahearne A."/>
            <person name="Stevens C."/>
            <person name="Dowd S."/>
        </authorList>
    </citation>
    <scope>NUCLEOTIDE SEQUENCE [LARGE SCALE GENOMIC DNA]</scope>
    <source>
        <strain evidence="3 4">RJM3</strain>
    </source>
</reference>
<proteinExistence type="predicted"/>
<gene>
    <name evidence="3" type="ORF">POL67_12670</name>
</gene>
<dbReference type="Proteomes" id="UP001221411">
    <property type="component" value="Unassembled WGS sequence"/>
</dbReference>